<keyword evidence="1" id="KW-1133">Transmembrane helix</keyword>
<name>C5J5Q5_MESCH</name>
<dbReference type="Proteomes" id="UP000001491">
    <property type="component" value="Chromosome"/>
</dbReference>
<dbReference type="eggNOG" id="ENOG5030MSB">
    <property type="taxonomic scope" value="Bacteria"/>
</dbReference>
<reference evidence="3" key="1">
    <citation type="journal article" date="2009" name="BMC Bioinformatics">
        <title>The Mycoplasma conjunctivae genome sequencing, annotation and analysis.</title>
        <authorList>
            <person name="Calderon-Copete S.P."/>
            <person name="Wigger G."/>
            <person name="Wunderlin C."/>
            <person name="Schmidheini T."/>
            <person name="Frey J."/>
            <person name="Quail M.A."/>
            <person name="Falquet L."/>
        </authorList>
    </citation>
    <scope>NUCLEOTIDE SEQUENCE [LARGE SCALE GENOMIC DNA]</scope>
    <source>
        <strain evidence="3">ATCC 25834 / NCTC 10147 / HRC/581</strain>
    </source>
</reference>
<dbReference type="AlphaFoldDB" id="C5J5Q5"/>
<organism evidence="2 3">
    <name type="scientific">Mesomycoplasma conjunctivae (strain ATCC 25834 / NCTC 10147 / HRC/581)</name>
    <name type="common">Mycoplasma conjunctivae</name>
    <dbReference type="NCBI Taxonomy" id="572263"/>
    <lineage>
        <taxon>Bacteria</taxon>
        <taxon>Bacillati</taxon>
        <taxon>Mycoplasmatota</taxon>
        <taxon>Mycoplasmoidales</taxon>
        <taxon>Metamycoplasmataceae</taxon>
        <taxon>Mesomycoplasma</taxon>
    </lineage>
</organism>
<gene>
    <name evidence="2" type="ordered locus">MCJ_001040</name>
</gene>
<evidence type="ECO:0000313" key="3">
    <source>
        <dbReference type="Proteomes" id="UP000001491"/>
    </source>
</evidence>
<keyword evidence="1" id="KW-0472">Membrane</keyword>
<protein>
    <submittedName>
        <fullName evidence="2">Uncharacterized protein</fullName>
    </submittedName>
</protein>
<keyword evidence="3" id="KW-1185">Reference proteome</keyword>
<accession>C5J5Q5</accession>
<evidence type="ECO:0000313" key="2">
    <source>
        <dbReference type="EMBL" id="CAT04785.1"/>
    </source>
</evidence>
<evidence type="ECO:0000256" key="1">
    <source>
        <dbReference type="SAM" id="Phobius"/>
    </source>
</evidence>
<sequence>MTPINIAIYSLAGILALILIFVIVKRLVTKPEKSTKSLISTTKETIDSLKIINASTDSSVMTNLLVKNRFSKLNYSIIPGLIVTKESIFVVSNIIPFNKSVEKIIISDDIYSEKNNKKQKWNYFDKKEFDNIVLLINKKYNNAKYFILVSDKIELSKINNQSEYKLINQSQLINNINQEVAPLQNPKIIVQYFSSINRFDKNDRN</sequence>
<dbReference type="HOGENOM" id="CLU_1336266_0_0_14"/>
<feature type="transmembrane region" description="Helical" evidence="1">
    <location>
        <begin position="6"/>
        <end position="24"/>
    </location>
</feature>
<keyword evidence="1" id="KW-0812">Transmembrane</keyword>
<dbReference type="EMBL" id="FM864216">
    <property type="protein sequence ID" value="CAT04785.1"/>
    <property type="molecule type" value="Genomic_DNA"/>
</dbReference>
<proteinExistence type="predicted"/>
<dbReference type="KEGG" id="mco:MCJ_001040"/>